<organism evidence="3 4">
    <name type="scientific">Trichinella nativa</name>
    <dbReference type="NCBI Taxonomy" id="6335"/>
    <lineage>
        <taxon>Eukaryota</taxon>
        <taxon>Metazoa</taxon>
        <taxon>Ecdysozoa</taxon>
        <taxon>Nematoda</taxon>
        <taxon>Enoplea</taxon>
        <taxon>Dorylaimia</taxon>
        <taxon>Trichinellida</taxon>
        <taxon>Trichinellidae</taxon>
        <taxon>Trichinella</taxon>
    </lineage>
</organism>
<evidence type="ECO:0000256" key="1">
    <source>
        <dbReference type="SAM" id="MobiDB-lite"/>
    </source>
</evidence>
<dbReference type="Pfam" id="PF16770">
    <property type="entry name" value="RTT107_BRCT_5"/>
    <property type="match status" value="1"/>
</dbReference>
<dbReference type="PANTHER" id="PTHR46677:SF1">
    <property type="entry name" value="SMC5-SMC6 COMPLEX LOCALIZATION FACTOR PROTEIN 1"/>
    <property type="match status" value="1"/>
</dbReference>
<sequence length="288" mass="32892">QSFNNPSAQGSSVFEAPVSKEPELEEETIIAPVDWDDPNQRIARERIGSLLKPQNEPTQQSTFDSSQPVNQNILFQFTSLNSQQKQIVLSTFSELKVAYILNSDFYPSCTHVIAGTLGRTEKALCALATGKWILIFAYVEACRQHGFLVEVWEREYEWAKFLRDSGDNVDVGMIDVAEAAVRWRKKIQREQRYAFDGWIAFIVADSAKQKSIERLICFGGGKVFTRVEDAPKGCFAFVDVNSLNFTKDFYDKLIQQGLKCFKVEYISGYLLNEPFEEDLYIIDETLWS</sequence>
<dbReference type="CDD" id="cd17738">
    <property type="entry name" value="BRCT_TopBP1_rpt7"/>
    <property type="match status" value="1"/>
</dbReference>
<dbReference type="GO" id="GO:0005634">
    <property type="term" value="C:nucleus"/>
    <property type="evidence" value="ECO:0007669"/>
    <property type="project" value="TreeGrafter"/>
</dbReference>
<dbReference type="AlphaFoldDB" id="A0A1Y3EVU5"/>
<feature type="compositionally biased region" description="Polar residues" evidence="1">
    <location>
        <begin position="1"/>
        <end position="12"/>
    </location>
</feature>
<dbReference type="GO" id="GO:0035861">
    <property type="term" value="C:site of double-strand break"/>
    <property type="evidence" value="ECO:0007669"/>
    <property type="project" value="TreeGrafter"/>
</dbReference>
<dbReference type="InterPro" id="IPR001357">
    <property type="entry name" value="BRCT_dom"/>
</dbReference>
<dbReference type="FunFam" id="3.40.50.10190:FF:000018">
    <property type="entry name" value="DNA topoisomerase 2-binding protein 1"/>
    <property type="match status" value="1"/>
</dbReference>
<feature type="non-terminal residue" evidence="3">
    <location>
        <position position="1"/>
    </location>
</feature>
<feature type="region of interest" description="Disordered" evidence="1">
    <location>
        <begin position="1"/>
        <end position="32"/>
    </location>
</feature>
<dbReference type="GO" id="GO:0006974">
    <property type="term" value="P:DNA damage response"/>
    <property type="evidence" value="ECO:0007669"/>
    <property type="project" value="TreeGrafter"/>
</dbReference>
<dbReference type="Gene3D" id="3.40.50.10190">
    <property type="entry name" value="BRCT domain"/>
    <property type="match status" value="2"/>
</dbReference>
<feature type="domain" description="BRCT" evidence="2">
    <location>
        <begin position="64"/>
        <end position="145"/>
    </location>
</feature>
<dbReference type="GO" id="GO:1990166">
    <property type="term" value="P:protein localization to site of double-strand break"/>
    <property type="evidence" value="ECO:0007669"/>
    <property type="project" value="TreeGrafter"/>
</dbReference>
<reference evidence="3 4" key="1">
    <citation type="submission" date="2015-04" db="EMBL/GenBank/DDBJ databases">
        <title>Draft genome of the roundworm Trichinella nativa.</title>
        <authorList>
            <person name="Mitreva M."/>
        </authorList>
    </citation>
    <scope>NUCLEOTIDE SEQUENCE [LARGE SCALE GENOMIC DNA]</scope>
    <source>
        <strain evidence="3 4">ISS45</strain>
    </source>
</reference>
<evidence type="ECO:0000313" key="3">
    <source>
        <dbReference type="EMBL" id="OUC48900.1"/>
    </source>
</evidence>
<dbReference type="InterPro" id="IPR042479">
    <property type="entry name" value="Slf1"/>
</dbReference>
<comment type="caution">
    <text evidence="3">The sequence shown here is derived from an EMBL/GenBank/DDBJ whole genome shotgun (WGS) entry which is preliminary data.</text>
</comment>
<protein>
    <recommendedName>
        <fullName evidence="2">BRCT domain-containing protein</fullName>
    </recommendedName>
</protein>
<gene>
    <name evidence="3" type="ORF">D917_01023</name>
</gene>
<accession>A0A1Y3EVU5</accession>
<dbReference type="EMBL" id="LVZM01001808">
    <property type="protein sequence ID" value="OUC48900.1"/>
    <property type="molecule type" value="Genomic_DNA"/>
</dbReference>
<evidence type="ECO:0000259" key="2">
    <source>
        <dbReference type="Pfam" id="PF16770"/>
    </source>
</evidence>
<dbReference type="PANTHER" id="PTHR46677">
    <property type="entry name" value="SMC5-SMC6 COMPLEX LOCALIZATION FACTOR PROTEIN 1"/>
    <property type="match status" value="1"/>
</dbReference>
<dbReference type="SUPFAM" id="SSF52113">
    <property type="entry name" value="BRCT domain"/>
    <property type="match status" value="1"/>
</dbReference>
<proteinExistence type="predicted"/>
<name>A0A1Y3EVU5_9BILA</name>
<dbReference type="InterPro" id="IPR036420">
    <property type="entry name" value="BRCT_dom_sf"/>
</dbReference>
<dbReference type="GO" id="GO:2000781">
    <property type="term" value="P:positive regulation of double-strand break repair"/>
    <property type="evidence" value="ECO:0007669"/>
    <property type="project" value="InterPro"/>
</dbReference>
<dbReference type="Proteomes" id="UP000243006">
    <property type="component" value="Unassembled WGS sequence"/>
</dbReference>
<evidence type="ECO:0000313" key="4">
    <source>
        <dbReference type="Proteomes" id="UP000243006"/>
    </source>
</evidence>